<dbReference type="Pfam" id="PF02518">
    <property type="entry name" value="HATPase_c"/>
    <property type="match status" value="1"/>
</dbReference>
<proteinExistence type="predicted"/>
<organism evidence="10 11">
    <name type="scientific">Nannocystis pusilla</name>
    <dbReference type="NCBI Taxonomy" id="889268"/>
    <lineage>
        <taxon>Bacteria</taxon>
        <taxon>Pseudomonadati</taxon>
        <taxon>Myxococcota</taxon>
        <taxon>Polyangia</taxon>
        <taxon>Nannocystales</taxon>
        <taxon>Nannocystaceae</taxon>
        <taxon>Nannocystis</taxon>
    </lineage>
</organism>
<dbReference type="InterPro" id="IPR003594">
    <property type="entry name" value="HATPase_dom"/>
</dbReference>
<sequence>MSWSQRHEARITLLALAAGAPALLVALALLFFGDHSDKVRWTLAALMTLAWIGGAAALHARVTRSLQVVSALLAALREEDFSLRGRPSAGPADDVLSDVIREINGLADTLREQRLGAFEADALLRKVMTEIDVAVLAFDAQGAVRLANRTAERLLEGTGDLLGRDAAALGMSACLEGQAPRTLLTVFPGGAGPWELRRSQFRQRGLPHTLVVLTDLRRALREEERQAWQRLVRVLGHEINNSLAPIQSIAEHLGQQLALPPRERAADLDDDLAGGLEIITRRAAGLNRFLAAYARLARLPPPRLATVEVAAWVGRVAALERRVPVRGEPGPDGLLHADGDQLDQLLINLVRNAADAVLAAGDGEVTVTWQVTAGTLELVVRDDGPGLAETANLFVPFFTTKPDGSGIGLVLARQIAEAHGGALSLHNRGDGRRGCEACVRLAVHAVLPAQASA</sequence>
<keyword evidence="4" id="KW-0547">Nucleotide-binding</keyword>
<keyword evidence="8" id="KW-0812">Transmembrane</keyword>
<keyword evidence="6" id="KW-0067">ATP-binding</keyword>
<evidence type="ECO:0000256" key="7">
    <source>
        <dbReference type="ARBA" id="ARBA00023012"/>
    </source>
</evidence>
<dbReference type="SMART" id="SM00387">
    <property type="entry name" value="HATPase_c"/>
    <property type="match status" value="1"/>
</dbReference>
<evidence type="ECO:0000313" key="10">
    <source>
        <dbReference type="EMBL" id="MBZ5712763.1"/>
    </source>
</evidence>
<accession>A0ABS7TWX7</accession>
<dbReference type="PANTHER" id="PTHR43065">
    <property type="entry name" value="SENSOR HISTIDINE KINASE"/>
    <property type="match status" value="1"/>
</dbReference>
<keyword evidence="11" id="KW-1185">Reference proteome</keyword>
<dbReference type="InterPro" id="IPR036890">
    <property type="entry name" value="HATPase_C_sf"/>
</dbReference>
<protein>
    <recommendedName>
        <fullName evidence="2">histidine kinase</fullName>
        <ecNumber evidence="2">2.7.13.3</ecNumber>
    </recommendedName>
</protein>
<dbReference type="EC" id="2.7.13.3" evidence="2"/>
<feature type="domain" description="Histidine kinase" evidence="9">
    <location>
        <begin position="234"/>
        <end position="445"/>
    </location>
</feature>
<dbReference type="PANTHER" id="PTHR43065:SF46">
    <property type="entry name" value="C4-DICARBOXYLATE TRANSPORT SENSOR PROTEIN DCTB"/>
    <property type="match status" value="1"/>
</dbReference>
<dbReference type="InterPro" id="IPR005467">
    <property type="entry name" value="His_kinase_dom"/>
</dbReference>
<dbReference type="GO" id="GO:0016301">
    <property type="term" value="F:kinase activity"/>
    <property type="evidence" value="ECO:0007669"/>
    <property type="project" value="UniProtKB-KW"/>
</dbReference>
<dbReference type="SUPFAM" id="SSF55874">
    <property type="entry name" value="ATPase domain of HSP90 chaperone/DNA topoisomerase II/histidine kinase"/>
    <property type="match status" value="1"/>
</dbReference>
<keyword evidence="8" id="KW-1133">Transmembrane helix</keyword>
<comment type="caution">
    <text evidence="10">The sequence shown here is derived from an EMBL/GenBank/DDBJ whole genome shotgun (WGS) entry which is preliminary data.</text>
</comment>
<name>A0ABS7TWX7_9BACT</name>
<evidence type="ECO:0000256" key="6">
    <source>
        <dbReference type="ARBA" id="ARBA00022840"/>
    </source>
</evidence>
<evidence type="ECO:0000256" key="8">
    <source>
        <dbReference type="SAM" id="Phobius"/>
    </source>
</evidence>
<dbReference type="Proteomes" id="UP001139031">
    <property type="component" value="Unassembled WGS sequence"/>
</dbReference>
<keyword evidence="5 10" id="KW-0418">Kinase</keyword>
<feature type="transmembrane region" description="Helical" evidence="8">
    <location>
        <begin position="39"/>
        <end position="58"/>
    </location>
</feature>
<dbReference type="PROSITE" id="PS50109">
    <property type="entry name" value="HIS_KIN"/>
    <property type="match status" value="1"/>
</dbReference>
<dbReference type="InterPro" id="IPR004358">
    <property type="entry name" value="Sig_transdc_His_kin-like_C"/>
</dbReference>
<feature type="transmembrane region" description="Helical" evidence="8">
    <location>
        <begin position="12"/>
        <end position="33"/>
    </location>
</feature>
<keyword evidence="8" id="KW-0472">Membrane</keyword>
<evidence type="ECO:0000256" key="1">
    <source>
        <dbReference type="ARBA" id="ARBA00000085"/>
    </source>
</evidence>
<evidence type="ECO:0000259" key="9">
    <source>
        <dbReference type="PROSITE" id="PS50109"/>
    </source>
</evidence>
<evidence type="ECO:0000256" key="2">
    <source>
        <dbReference type="ARBA" id="ARBA00012438"/>
    </source>
</evidence>
<reference evidence="10" key="1">
    <citation type="submission" date="2021-08" db="EMBL/GenBank/DDBJ databases">
        <authorList>
            <person name="Stevens D.C."/>
        </authorList>
    </citation>
    <scope>NUCLEOTIDE SEQUENCE</scope>
    <source>
        <strain evidence="10">DSM 53165</strain>
    </source>
</reference>
<gene>
    <name evidence="10" type="ORF">K7C98_26265</name>
</gene>
<evidence type="ECO:0000256" key="4">
    <source>
        <dbReference type="ARBA" id="ARBA00022741"/>
    </source>
</evidence>
<dbReference type="EMBL" id="JAIRAU010000035">
    <property type="protein sequence ID" value="MBZ5712763.1"/>
    <property type="molecule type" value="Genomic_DNA"/>
</dbReference>
<dbReference type="Gene3D" id="3.30.450.20">
    <property type="entry name" value="PAS domain"/>
    <property type="match status" value="1"/>
</dbReference>
<dbReference type="PRINTS" id="PR00344">
    <property type="entry name" value="BCTRLSENSOR"/>
</dbReference>
<keyword evidence="7" id="KW-0902">Two-component regulatory system</keyword>
<evidence type="ECO:0000313" key="11">
    <source>
        <dbReference type="Proteomes" id="UP001139031"/>
    </source>
</evidence>
<evidence type="ECO:0000256" key="5">
    <source>
        <dbReference type="ARBA" id="ARBA00022777"/>
    </source>
</evidence>
<evidence type="ECO:0000256" key="3">
    <source>
        <dbReference type="ARBA" id="ARBA00022679"/>
    </source>
</evidence>
<keyword evidence="3" id="KW-0808">Transferase</keyword>
<dbReference type="Gene3D" id="3.30.565.10">
    <property type="entry name" value="Histidine kinase-like ATPase, C-terminal domain"/>
    <property type="match status" value="1"/>
</dbReference>
<dbReference type="RefSeq" id="WP_224194518.1">
    <property type="nucleotide sequence ID" value="NZ_JAIRAU010000035.1"/>
</dbReference>
<comment type="catalytic activity">
    <reaction evidence="1">
        <text>ATP + protein L-histidine = ADP + protein N-phospho-L-histidine.</text>
        <dbReference type="EC" id="2.7.13.3"/>
    </reaction>
</comment>